<dbReference type="PANTHER" id="PTHR20889:SF12">
    <property type="entry name" value="LP01149P"/>
    <property type="match status" value="1"/>
</dbReference>
<dbReference type="InterPro" id="IPR016965">
    <property type="entry name" value="Pase_PHOSPHO-typ"/>
</dbReference>
<dbReference type="OMA" id="HNLADCF"/>
<feature type="active site" description="Proton donor" evidence="5">
    <location>
        <position position="15"/>
    </location>
</feature>
<dbReference type="AlphaFoldDB" id="A0A1C7LSQ6"/>
<dbReference type="EMBL" id="LUGG01000025">
    <property type="protein sequence ID" value="OBZ67166.1"/>
    <property type="molecule type" value="Genomic_DNA"/>
</dbReference>
<evidence type="ECO:0000256" key="1">
    <source>
        <dbReference type="ARBA" id="ARBA00001946"/>
    </source>
</evidence>
<evidence type="ECO:0000256" key="6">
    <source>
        <dbReference type="PIRSR" id="PIRSR031051-3"/>
    </source>
</evidence>
<gene>
    <name evidence="7" type="primary">PS2</name>
    <name evidence="7" type="ORF">A0H81_12814</name>
</gene>
<evidence type="ECO:0000256" key="4">
    <source>
        <dbReference type="ARBA" id="ARBA00022842"/>
    </source>
</evidence>
<keyword evidence="4 6" id="KW-0460">Magnesium</keyword>
<feature type="binding site" evidence="6">
    <location>
        <position position="186"/>
    </location>
    <ligand>
        <name>Mg(2+)</name>
        <dbReference type="ChEBI" id="CHEBI:18420"/>
    </ligand>
</feature>
<dbReference type="OrthoDB" id="10267182at2759"/>
<feature type="active site" description="Nucleophile" evidence="5">
    <location>
        <position position="13"/>
    </location>
</feature>
<dbReference type="InterPro" id="IPR006384">
    <property type="entry name" value="HAD_hydro_PyrdxlP_Pase-like"/>
</dbReference>
<name>A0A1C7LSQ6_GRIFR</name>
<sequence length="251" mass="28111">MSTPIERQLVVFDFDWSLADQDSDRWIFEVLAPELRRKMKNLKKEMQWTDLVAMSLRELHEKGATREDIENALRQMPFHPAMVRGVTALKNKSPPQTTFLCLSNANIVFITTILKSKGLENLFNEIITNPAEWDASGLLKLRRRIDPNGPQHQCKAGCSPNMCKGDELEAFLQRHPAFDRVIYVGDGSNDFCPVMLKTLFSAAAIAACMALSKGMKKAAALHAKCAIGQALGKSKKYSDNSDTNVRVELRA</sequence>
<reference evidence="7 8" key="1">
    <citation type="submission" date="2016-03" db="EMBL/GenBank/DDBJ databases">
        <title>Whole genome sequencing of Grifola frondosa 9006-11.</title>
        <authorList>
            <person name="Min B."/>
            <person name="Park H."/>
            <person name="Kim J.-G."/>
            <person name="Cho H."/>
            <person name="Oh Y.-L."/>
            <person name="Kong W.-S."/>
            <person name="Choi I.-G."/>
        </authorList>
    </citation>
    <scope>NUCLEOTIDE SEQUENCE [LARGE SCALE GENOMIC DNA]</scope>
    <source>
        <strain evidence="7 8">9006-11</strain>
    </source>
</reference>
<dbReference type="STRING" id="5627.A0A1C7LSQ6"/>
<keyword evidence="8" id="KW-1185">Reference proteome</keyword>
<dbReference type="NCBIfam" id="TIGR01488">
    <property type="entry name" value="HAD-SF-IB"/>
    <property type="match status" value="1"/>
</dbReference>
<dbReference type="Pfam" id="PF06888">
    <property type="entry name" value="Put_Phosphatase"/>
    <property type="match status" value="1"/>
</dbReference>
<proteinExistence type="predicted"/>
<dbReference type="NCBIfam" id="TIGR01489">
    <property type="entry name" value="DKMTPPase-SF"/>
    <property type="match status" value="1"/>
</dbReference>
<protein>
    <submittedName>
        <fullName evidence="7">Inorganic pyrophosphatase 1</fullName>
    </submittedName>
</protein>
<accession>A0A1C7LSQ6</accession>
<evidence type="ECO:0000256" key="2">
    <source>
        <dbReference type="ARBA" id="ARBA00022723"/>
    </source>
</evidence>
<dbReference type="InterPro" id="IPR036412">
    <property type="entry name" value="HAD-like_sf"/>
</dbReference>
<organism evidence="7 8">
    <name type="scientific">Grifola frondosa</name>
    <name type="common">Maitake</name>
    <name type="synonym">Polyporus frondosus</name>
    <dbReference type="NCBI Taxonomy" id="5627"/>
    <lineage>
        <taxon>Eukaryota</taxon>
        <taxon>Fungi</taxon>
        <taxon>Dikarya</taxon>
        <taxon>Basidiomycota</taxon>
        <taxon>Agaricomycotina</taxon>
        <taxon>Agaricomycetes</taxon>
        <taxon>Polyporales</taxon>
        <taxon>Grifolaceae</taxon>
        <taxon>Grifola</taxon>
    </lineage>
</organism>
<feature type="binding site" evidence="6">
    <location>
        <position position="15"/>
    </location>
    <ligand>
        <name>Mg(2+)</name>
        <dbReference type="ChEBI" id="CHEBI:18420"/>
    </ligand>
</feature>
<evidence type="ECO:0000256" key="3">
    <source>
        <dbReference type="ARBA" id="ARBA00022801"/>
    </source>
</evidence>
<feature type="binding site" evidence="6">
    <location>
        <position position="13"/>
    </location>
    <ligand>
        <name>Mg(2+)</name>
        <dbReference type="ChEBI" id="CHEBI:18420"/>
    </ligand>
</feature>
<dbReference type="Proteomes" id="UP000092993">
    <property type="component" value="Unassembled WGS sequence"/>
</dbReference>
<comment type="caution">
    <text evidence="7">The sequence shown here is derived from an EMBL/GenBank/DDBJ whole genome shotgun (WGS) entry which is preliminary data.</text>
</comment>
<evidence type="ECO:0000313" key="8">
    <source>
        <dbReference type="Proteomes" id="UP000092993"/>
    </source>
</evidence>
<dbReference type="InterPro" id="IPR023214">
    <property type="entry name" value="HAD_sf"/>
</dbReference>
<dbReference type="Gene3D" id="3.40.50.1000">
    <property type="entry name" value="HAD superfamily/HAD-like"/>
    <property type="match status" value="1"/>
</dbReference>
<dbReference type="GO" id="GO:0016791">
    <property type="term" value="F:phosphatase activity"/>
    <property type="evidence" value="ECO:0007669"/>
    <property type="project" value="InterPro"/>
</dbReference>
<dbReference type="SUPFAM" id="SSF56784">
    <property type="entry name" value="HAD-like"/>
    <property type="match status" value="1"/>
</dbReference>
<evidence type="ECO:0000313" key="7">
    <source>
        <dbReference type="EMBL" id="OBZ67166.1"/>
    </source>
</evidence>
<keyword evidence="3" id="KW-0378">Hydrolase</keyword>
<comment type="cofactor">
    <cofactor evidence="1 6">
        <name>Mg(2+)</name>
        <dbReference type="ChEBI" id="CHEBI:18420"/>
    </cofactor>
</comment>
<dbReference type="PIRSF" id="PIRSF031051">
    <property type="entry name" value="PyrdxlP_Pase_PHOSPHO2"/>
    <property type="match status" value="1"/>
</dbReference>
<dbReference type="PANTHER" id="PTHR20889">
    <property type="entry name" value="PHOSPHATASE, ORPHAN 1, 2"/>
    <property type="match status" value="1"/>
</dbReference>
<dbReference type="GO" id="GO:0046872">
    <property type="term" value="F:metal ion binding"/>
    <property type="evidence" value="ECO:0007669"/>
    <property type="project" value="UniProtKB-KW"/>
</dbReference>
<keyword evidence="2 6" id="KW-0479">Metal-binding</keyword>
<evidence type="ECO:0000256" key="5">
    <source>
        <dbReference type="PIRSR" id="PIRSR031051-1"/>
    </source>
</evidence>